<feature type="repeat" description="ANK" evidence="3">
    <location>
        <begin position="277"/>
        <end position="311"/>
    </location>
</feature>
<feature type="repeat" description="ANK" evidence="3">
    <location>
        <begin position="166"/>
        <end position="200"/>
    </location>
</feature>
<dbReference type="AlphaFoldDB" id="A0AAV7YB59"/>
<gene>
    <name evidence="6" type="ORF">M0812_26625</name>
</gene>
<feature type="compositionally biased region" description="Basic and acidic residues" evidence="5">
    <location>
        <begin position="947"/>
        <end position="978"/>
    </location>
</feature>
<dbReference type="EMBL" id="JANTQA010000063">
    <property type="protein sequence ID" value="KAJ3427048.1"/>
    <property type="molecule type" value="Genomic_DNA"/>
</dbReference>
<feature type="repeat" description="ANK" evidence="3">
    <location>
        <begin position="131"/>
        <end position="165"/>
    </location>
</feature>
<feature type="repeat" description="ANK" evidence="3">
    <location>
        <begin position="777"/>
        <end position="810"/>
    </location>
</feature>
<reference evidence="6" key="1">
    <citation type="submission" date="2022-08" db="EMBL/GenBank/DDBJ databases">
        <title>Novel sulphate-reducing endosymbionts in the free-living metamonad Anaeramoeba.</title>
        <authorList>
            <person name="Jerlstrom-Hultqvist J."/>
            <person name="Cepicka I."/>
            <person name="Gallot-Lavallee L."/>
            <person name="Salas-Leiva D."/>
            <person name="Curtis B.A."/>
            <person name="Zahonova K."/>
            <person name="Pipaliya S."/>
            <person name="Dacks J."/>
            <person name="Roger A.J."/>
        </authorList>
    </citation>
    <scope>NUCLEOTIDE SEQUENCE</scope>
    <source>
        <strain evidence="6">Busselton2</strain>
    </source>
</reference>
<sequence>MKNIFPTKKISETKDKKNKKSKTRRNSKRKLIKRHLRKFKTLSFKKDEPKHQLLQQQKPPRKLAFTYSKHQLVRNSSLDSLETRFDPESINAYDLSGLKPIHVVFLSSKNPQETAKKLQNLGAELNSLTTKGETALHMLCKSENQDLESLRFLLENKIDVNVQNNSGQTALSYLCERADCNPKFVEMLIQNGADLNLVRNDGCSPIMLTCRSKLPISIIQLLLDSNADLTLKSKSGRLPLHEYLTPSFNDQKINPKVVQLLVEKDKDNSLVNLVDTRGMLPIHLACRDCFHSPEIIEILLNNGSQINQLSRSGYAPLHFLCQADPINLTSLRLLLNHEKTDLSVESTAKSYLGWNAIHFLCLNKSLNIQTIKEFYDKGMSFNLQTKNDLLTPIHIICKKRKFKNKKNKKKNNKNKNKKKKSQFIQYINSDDYTDTESNSDDIDHSNSNSDIDLGLGTKIGSNSNSDSSFDLNELNINTKNHQNNNNNNNNQNINDDFNLGGDLIVDSDEIDENTNTNLKNEDHQENSIIEVVTYLIESINIDLQLRDKNGKTAFGYLWGKQSNPKPEEIGLMKLFLSNGVKINKQHKEDLTLMEIITGKNKIIKSNLLIKAISVGLDPEKRNRHGMNALHIACCSKNREINIIRQLLQYKVQTNVCDYYGQTALHLLCNNDPNNIYKIKLLLNLSKINNNNNLAINVNQKDMFGLTALHLLCKKKSTPIESIRYLLENDADVSLTDHFGNNALLFACYSTTPNNELIELLIEKKSNVNIKVHSGWLKNDTPLLACCKHSQNKEIISLLLKNGADPNASDKLGNTALHFLFSIKPLNINSILLLVKNNADLNSKNCLSGNSPIHYVAKFKNLNQNFVNFLVVNDANFNLQNDELNAPFDIMSERNMNIIKDIQKNLMELNESQTLEIKELFFKNFFSTELYRKIKKIKNQNKINNNLENKKILSNDENKDKDGDGDGDGEKLDAKKQDDNISDYDSEKDEEYKPKLALLKKKIDSKEEKYNNLEKEFYDSQFERNKLKQENTSLKKKNEQKLKILKKVKETSEKKNTRKILDIYKLYTKLKIENFKFQELKKKLEFENNSLKKKLHN</sequence>
<dbReference type="Pfam" id="PF12796">
    <property type="entry name" value="Ank_2"/>
    <property type="match status" value="5"/>
</dbReference>
<feature type="repeat" description="ANK" evidence="3">
    <location>
        <begin position="847"/>
        <end position="881"/>
    </location>
</feature>
<dbReference type="SUPFAM" id="SSF48403">
    <property type="entry name" value="Ankyrin repeat"/>
    <property type="match status" value="3"/>
</dbReference>
<comment type="caution">
    <text evidence="6">The sequence shown here is derived from an EMBL/GenBank/DDBJ whole genome shotgun (WGS) entry which is preliminary data.</text>
</comment>
<dbReference type="PANTHER" id="PTHR24198:SF165">
    <property type="entry name" value="ANKYRIN REPEAT-CONTAINING PROTEIN-RELATED"/>
    <property type="match status" value="1"/>
</dbReference>
<evidence type="ECO:0000256" key="2">
    <source>
        <dbReference type="ARBA" id="ARBA00023043"/>
    </source>
</evidence>
<feature type="repeat" description="ANK" evidence="3">
    <location>
        <begin position="624"/>
        <end position="658"/>
    </location>
</feature>
<feature type="region of interest" description="Disordered" evidence="5">
    <location>
        <begin position="403"/>
        <end position="423"/>
    </location>
</feature>
<evidence type="ECO:0000256" key="5">
    <source>
        <dbReference type="SAM" id="MobiDB-lite"/>
    </source>
</evidence>
<feature type="region of interest" description="Disordered" evidence="5">
    <location>
        <begin position="947"/>
        <end position="987"/>
    </location>
</feature>
<protein>
    <submittedName>
        <fullName evidence="6">Molting protein mlt-4</fullName>
    </submittedName>
</protein>
<evidence type="ECO:0000313" key="7">
    <source>
        <dbReference type="Proteomes" id="UP001146793"/>
    </source>
</evidence>
<evidence type="ECO:0000256" key="3">
    <source>
        <dbReference type="PROSITE-ProRule" id="PRU00023"/>
    </source>
</evidence>
<keyword evidence="1" id="KW-0677">Repeat</keyword>
<dbReference type="Gene3D" id="1.25.40.20">
    <property type="entry name" value="Ankyrin repeat-containing domain"/>
    <property type="match status" value="5"/>
</dbReference>
<dbReference type="InterPro" id="IPR036770">
    <property type="entry name" value="Ankyrin_rpt-contain_sf"/>
</dbReference>
<feature type="repeat" description="ANK" evidence="3">
    <location>
        <begin position="703"/>
        <end position="737"/>
    </location>
</feature>
<keyword evidence="4" id="KW-0175">Coiled coil</keyword>
<name>A0AAV7YB59_9EUKA</name>
<feature type="compositionally biased region" description="Basic residues" evidence="5">
    <location>
        <begin position="16"/>
        <end position="30"/>
    </location>
</feature>
<dbReference type="PROSITE" id="PS50297">
    <property type="entry name" value="ANK_REP_REGION"/>
    <property type="match status" value="3"/>
</dbReference>
<dbReference type="SMART" id="SM00248">
    <property type="entry name" value="ANK"/>
    <property type="match status" value="16"/>
</dbReference>
<accession>A0AAV7YB59</accession>
<dbReference type="PANTHER" id="PTHR24198">
    <property type="entry name" value="ANKYRIN REPEAT AND PROTEIN KINASE DOMAIN-CONTAINING PROTEIN"/>
    <property type="match status" value="1"/>
</dbReference>
<proteinExistence type="predicted"/>
<dbReference type="PROSITE" id="PS50088">
    <property type="entry name" value="ANK_REPEAT"/>
    <property type="match status" value="7"/>
</dbReference>
<evidence type="ECO:0000313" key="6">
    <source>
        <dbReference type="EMBL" id="KAJ3427048.1"/>
    </source>
</evidence>
<evidence type="ECO:0000256" key="4">
    <source>
        <dbReference type="SAM" id="Coils"/>
    </source>
</evidence>
<organism evidence="6 7">
    <name type="scientific">Anaeramoeba flamelloides</name>
    <dbReference type="NCBI Taxonomy" id="1746091"/>
    <lineage>
        <taxon>Eukaryota</taxon>
        <taxon>Metamonada</taxon>
        <taxon>Anaeramoebidae</taxon>
        <taxon>Anaeramoeba</taxon>
    </lineage>
</organism>
<keyword evidence="2 3" id="KW-0040">ANK repeat</keyword>
<evidence type="ECO:0000256" key="1">
    <source>
        <dbReference type="ARBA" id="ARBA00022737"/>
    </source>
</evidence>
<dbReference type="Proteomes" id="UP001146793">
    <property type="component" value="Unassembled WGS sequence"/>
</dbReference>
<feature type="coiled-coil region" evidence="4">
    <location>
        <begin position="995"/>
        <end position="1096"/>
    </location>
</feature>
<feature type="region of interest" description="Disordered" evidence="5">
    <location>
        <begin position="1"/>
        <end position="30"/>
    </location>
</feature>
<dbReference type="InterPro" id="IPR002110">
    <property type="entry name" value="Ankyrin_rpt"/>
</dbReference>
<feature type="compositionally biased region" description="Basic residues" evidence="5">
    <location>
        <begin position="403"/>
        <end position="421"/>
    </location>
</feature>